<evidence type="ECO:0000256" key="10">
    <source>
        <dbReference type="ARBA" id="ARBA00023235"/>
    </source>
</evidence>
<dbReference type="FunFam" id="3.40.50.670:FF:000013">
    <property type="entry name" value="DNA gyrase subunit B"/>
    <property type="match status" value="1"/>
</dbReference>
<feature type="binding site" evidence="11">
    <location>
        <position position="422"/>
    </location>
    <ligand>
        <name>Mg(2+)</name>
        <dbReference type="ChEBI" id="CHEBI:18420"/>
        <label>1</label>
        <note>catalytic</note>
    </ligand>
</feature>
<dbReference type="HOGENOM" id="CLU_006146_4_1_7"/>
<sequence>MQNYQSHSIKVLKGLEGVRKRPGMYIGDTNVGGLHHMVYEVVDNAVDESMAGFCDTINITLTEEGSCIVEDNGRGIPVDIHPTEKIPACTVVLTMLHAGGKFDNDTYKVSGGLHGVGVSVVNALSKRLIMTIKKEGQIYRQEFEKGIPISELEVIGKTKSAKESGTTIEFFPDESVMEVVEFQAGILQKRFKEMAYLNDGLKISFKEEKTQLQETYFYEDGLKQFVKDSAKKELLTPIISFKSMDEETRTSIEVALAYADDYNENTLSFVNNIKTSEGGTHEAGFKMGLSKAILQYIDTNIKTRESRPISEDIKEGLIAVVSLKMSEPLFEGQTKSKLGSSYARTLVSKLVYDKIYQFLEENPNEAKIIANKALLAAKAREASKKARELTRKKDNLSVGTLPGKLADCQSKDPLESEIFLVEGDSAGGSAKQGRDRVFQAILPLKGKILNVEKSHLSKILKSEEIKNMITAFGCGIQESFDIERLRYHKIIIMTDADVDGSHIQTLLMTFFYRYLRPLIEQGHVYIAQAPLYKYKKGKTEIYLKDSVALDHFLIEHGINSVDIEGIGKNDLMNLLKVARHYRYTLLELEKRYNLLEILRFLIETKDALSLDMKVLEKSILEKLEGLNYQILRSFATEESLNLHAQTPKGLVEFNLDDNLFEEVLFEEANYTYQKLMEYNLDFLENKDILAFLEEVENHAKKGANIQRYKGLGEMNPNDLWETTMHKENRSLIKLKIEDLEKTDAIFSLCMGDEVEPRRAFIQAHAKDVKQLDV</sequence>
<dbReference type="GO" id="GO:0006265">
    <property type="term" value="P:DNA topological change"/>
    <property type="evidence" value="ECO:0007669"/>
    <property type="project" value="UniProtKB-UniRule"/>
</dbReference>
<dbReference type="InterPro" id="IPR034160">
    <property type="entry name" value="TOPRIM_GyrB"/>
</dbReference>
<dbReference type="InterPro" id="IPR018522">
    <property type="entry name" value="TopoIIA_CS"/>
</dbReference>
<dbReference type="InterPro" id="IPR013506">
    <property type="entry name" value="Topo_IIA_bsu_dom2"/>
</dbReference>
<dbReference type="PROSITE" id="PS50880">
    <property type="entry name" value="TOPRIM"/>
    <property type="match status" value="1"/>
</dbReference>
<evidence type="ECO:0000256" key="9">
    <source>
        <dbReference type="ARBA" id="ARBA00023125"/>
    </source>
</evidence>
<keyword evidence="7 11" id="KW-0460">Magnesium</keyword>
<dbReference type="SUPFAM" id="SSF54211">
    <property type="entry name" value="Ribosomal protein S5 domain 2-like"/>
    <property type="match status" value="1"/>
</dbReference>
<dbReference type="InterPro" id="IPR003594">
    <property type="entry name" value="HATPase_dom"/>
</dbReference>
<dbReference type="CDD" id="cd16928">
    <property type="entry name" value="HATPase_GyrB-like"/>
    <property type="match status" value="1"/>
</dbReference>
<dbReference type="GO" id="GO:0003677">
    <property type="term" value="F:DNA binding"/>
    <property type="evidence" value="ECO:0007669"/>
    <property type="project" value="UniProtKB-KW"/>
</dbReference>
<dbReference type="InterPro" id="IPR020568">
    <property type="entry name" value="Ribosomal_Su5_D2-typ_SF"/>
</dbReference>
<accession>A0A060Q137</accession>
<dbReference type="PANTHER" id="PTHR45866:SF1">
    <property type="entry name" value="DNA GYRASE SUBUNIT B, MITOCHONDRIAL"/>
    <property type="match status" value="1"/>
</dbReference>
<dbReference type="InterPro" id="IPR013760">
    <property type="entry name" value="Topo_IIA-like_dom_sf"/>
</dbReference>
<dbReference type="GO" id="GO:0005737">
    <property type="term" value="C:cytoplasm"/>
    <property type="evidence" value="ECO:0007669"/>
    <property type="project" value="UniProtKB-SubCell"/>
</dbReference>
<keyword evidence="4 11" id="KW-0479">Metal-binding</keyword>
<dbReference type="Pfam" id="PF00986">
    <property type="entry name" value="DNA_gyraseB_C"/>
    <property type="match status" value="1"/>
</dbReference>
<dbReference type="CDD" id="cd00822">
    <property type="entry name" value="TopoII_Trans_DNA_gyrase"/>
    <property type="match status" value="1"/>
</dbReference>
<dbReference type="GO" id="GO:0005694">
    <property type="term" value="C:chromosome"/>
    <property type="evidence" value="ECO:0007669"/>
    <property type="project" value="InterPro"/>
</dbReference>
<comment type="function">
    <text evidence="11">A type II topoisomerase that negatively supercoils closed circular double-stranded (ds) DNA in an ATP-dependent manner to modulate DNA topology and maintain chromosomes in an underwound state. Negative supercoiling favors strand separation, and DNA replication, transcription, recombination and repair, all of which involve strand separation. Also able to catalyze the interconversion of other topological isomers of dsDNA rings, including catenanes and knotted rings. Type II topoisomerases break and join 2 DNA strands simultaneously in an ATP-dependent manner.</text>
</comment>
<evidence type="ECO:0000256" key="6">
    <source>
        <dbReference type="ARBA" id="ARBA00022840"/>
    </source>
</evidence>
<feature type="site" description="Interaction with DNA" evidence="11">
    <location>
        <position position="447"/>
    </location>
</feature>
<evidence type="ECO:0000256" key="2">
    <source>
        <dbReference type="ARBA" id="ARBA00010708"/>
    </source>
</evidence>
<feature type="binding site" evidence="11">
    <location>
        <position position="495"/>
    </location>
    <ligand>
        <name>Mg(2+)</name>
        <dbReference type="ChEBI" id="CHEBI:18420"/>
        <label>2</label>
    </ligand>
</feature>
<keyword evidence="10 11" id="KW-0413">Isomerase</keyword>
<name>A0A060Q137_HELPX</name>
<dbReference type="Gene3D" id="3.30.230.10">
    <property type="match status" value="1"/>
</dbReference>
<evidence type="ECO:0000313" key="13">
    <source>
        <dbReference type="EMBL" id="BAO98116.1"/>
    </source>
</evidence>
<dbReference type="Gene3D" id="3.40.50.670">
    <property type="match status" value="2"/>
</dbReference>
<comment type="subcellular location">
    <subcellularLocation>
        <location evidence="11">Cytoplasm</location>
    </subcellularLocation>
</comment>
<evidence type="ECO:0000256" key="1">
    <source>
        <dbReference type="ARBA" id="ARBA00000185"/>
    </source>
</evidence>
<dbReference type="SUPFAM" id="SSF56719">
    <property type="entry name" value="Type II DNA topoisomerase"/>
    <property type="match status" value="1"/>
</dbReference>
<evidence type="ECO:0000256" key="11">
    <source>
        <dbReference type="HAMAP-Rule" id="MF_01898"/>
    </source>
</evidence>
<dbReference type="PRINTS" id="PR00418">
    <property type="entry name" value="TPI2FAMILY"/>
</dbReference>
<dbReference type="SMART" id="SM00387">
    <property type="entry name" value="HATPase_c"/>
    <property type="match status" value="1"/>
</dbReference>
<gene>
    <name evidence="11" type="primary">gyrB</name>
    <name evidence="13" type="ORF">NY40_1109</name>
</gene>
<comment type="cofactor">
    <cofactor evidence="11">
        <name>Mg(2+)</name>
        <dbReference type="ChEBI" id="CHEBI:18420"/>
    </cofactor>
    <cofactor evidence="11">
        <name>Mn(2+)</name>
        <dbReference type="ChEBI" id="CHEBI:29035"/>
    </cofactor>
    <cofactor evidence="11">
        <name>Ca(2+)</name>
        <dbReference type="ChEBI" id="CHEBI:29108"/>
    </cofactor>
    <text evidence="11">Binds two Mg(2+) per subunit. The magnesium ions form salt bridges with both the protein and the DNA. Can also accept other divalent metal cations, such as Mn(2+) or Ca(2+).</text>
</comment>
<comment type="similarity">
    <text evidence="2 11">Belongs to the type II topoisomerase GyrB family.</text>
</comment>
<dbReference type="GO" id="GO:0005524">
    <property type="term" value="F:ATP binding"/>
    <property type="evidence" value="ECO:0007669"/>
    <property type="project" value="UniProtKB-UniRule"/>
</dbReference>
<dbReference type="RefSeq" id="WP_041051032.1">
    <property type="nucleotide sequence ID" value="NZ_AP014523.1"/>
</dbReference>
<evidence type="ECO:0000256" key="5">
    <source>
        <dbReference type="ARBA" id="ARBA00022741"/>
    </source>
</evidence>
<reference evidence="13 14" key="1">
    <citation type="submission" date="2013-11" db="EMBL/GenBank/DDBJ databases">
        <title>Estimation of Helicobacter pylori bacteriophage ecology using H. pylori isolates.</title>
        <authorList>
            <person name="Uchiyama J."/>
            <person name="Takemura-Uchiyama I."/>
            <person name="Ujihara T."/>
            <person name="Matsuzaki S."/>
        </authorList>
    </citation>
    <scope>NUCLEOTIDE SEQUENCE [LARGE SCALE GENOMIC DNA]</scope>
    <source>
        <strain evidence="13 14">NY40</strain>
    </source>
</reference>
<dbReference type="HAMAP" id="MF_01898">
    <property type="entry name" value="GyrB"/>
    <property type="match status" value="1"/>
</dbReference>
<evidence type="ECO:0000259" key="12">
    <source>
        <dbReference type="PROSITE" id="PS50880"/>
    </source>
</evidence>
<dbReference type="EC" id="5.6.2.2" evidence="11"/>
<dbReference type="InterPro" id="IPR002288">
    <property type="entry name" value="DNA_gyrase_B_C"/>
</dbReference>
<feature type="domain" description="Toprim" evidence="12">
    <location>
        <begin position="416"/>
        <end position="530"/>
    </location>
</feature>
<keyword evidence="8 11" id="KW-0799">Topoisomerase</keyword>
<keyword evidence="3 11" id="KW-0963">Cytoplasm</keyword>
<dbReference type="FunFam" id="3.40.50.670:FF:000012">
    <property type="entry name" value="DNA gyrase subunit B"/>
    <property type="match status" value="1"/>
</dbReference>
<dbReference type="InterPro" id="IPR014721">
    <property type="entry name" value="Ribsml_uS5_D2-typ_fold_subgr"/>
</dbReference>
<dbReference type="GO" id="GO:0003918">
    <property type="term" value="F:DNA topoisomerase type II (double strand cut, ATP-hydrolyzing) activity"/>
    <property type="evidence" value="ECO:0007669"/>
    <property type="project" value="UniProtKB-UniRule"/>
</dbReference>
<dbReference type="InterPro" id="IPR000565">
    <property type="entry name" value="Topo_IIA_B"/>
</dbReference>
<dbReference type="InterPro" id="IPR006171">
    <property type="entry name" value="TOPRIM_dom"/>
</dbReference>
<dbReference type="Pfam" id="PF00204">
    <property type="entry name" value="DNA_gyraseB"/>
    <property type="match status" value="1"/>
</dbReference>
<dbReference type="FunFam" id="3.30.565.10:FF:000002">
    <property type="entry name" value="DNA gyrase subunit B"/>
    <property type="match status" value="1"/>
</dbReference>
<evidence type="ECO:0000313" key="14">
    <source>
        <dbReference type="Proteomes" id="UP000031662"/>
    </source>
</evidence>
<comment type="catalytic activity">
    <reaction evidence="1 11">
        <text>ATP-dependent breakage, passage and rejoining of double-stranded DNA.</text>
        <dbReference type="EC" id="5.6.2.2"/>
    </reaction>
</comment>
<dbReference type="InterPro" id="IPR011557">
    <property type="entry name" value="GyrB"/>
</dbReference>
<dbReference type="GO" id="GO:0046872">
    <property type="term" value="F:metal ion binding"/>
    <property type="evidence" value="ECO:0007669"/>
    <property type="project" value="UniProtKB-KW"/>
</dbReference>
<dbReference type="Proteomes" id="UP000031662">
    <property type="component" value="Chromosome"/>
</dbReference>
<evidence type="ECO:0000256" key="3">
    <source>
        <dbReference type="ARBA" id="ARBA00022490"/>
    </source>
</evidence>
<keyword evidence="5 11" id="KW-0547">Nucleotide-binding</keyword>
<dbReference type="InterPro" id="IPR013759">
    <property type="entry name" value="Topo_IIA_B_C"/>
</dbReference>
<dbReference type="SMART" id="SM00433">
    <property type="entry name" value="TOP2c"/>
    <property type="match status" value="1"/>
</dbReference>
<dbReference type="InterPro" id="IPR001241">
    <property type="entry name" value="Topo_IIA"/>
</dbReference>
<organism evidence="13 14">
    <name type="scientific">Helicobacter pylori NY40</name>
    <dbReference type="NCBI Taxonomy" id="1426844"/>
    <lineage>
        <taxon>Bacteria</taxon>
        <taxon>Pseudomonadati</taxon>
        <taxon>Campylobacterota</taxon>
        <taxon>Epsilonproteobacteria</taxon>
        <taxon>Campylobacterales</taxon>
        <taxon>Helicobacteraceae</taxon>
        <taxon>Helicobacter</taxon>
    </lineage>
</organism>
<proteinExistence type="inferred from homology"/>
<feature type="site" description="Interaction with DNA" evidence="11">
    <location>
        <position position="450"/>
    </location>
</feature>
<dbReference type="PANTHER" id="PTHR45866">
    <property type="entry name" value="DNA GYRASE/TOPOISOMERASE SUBUNIT B"/>
    <property type="match status" value="1"/>
</dbReference>
<dbReference type="PROSITE" id="PS00177">
    <property type="entry name" value="TOPOISOMERASE_II"/>
    <property type="match status" value="1"/>
</dbReference>
<dbReference type="AlphaFoldDB" id="A0A060Q137"/>
<evidence type="ECO:0000256" key="7">
    <source>
        <dbReference type="ARBA" id="ARBA00022842"/>
    </source>
</evidence>
<comment type="miscellaneous">
    <text evidence="11">Few gyrases are as efficient as E.coli at forming negative supercoils. Not all organisms have 2 type II topoisomerases; in organisms with a single type II topoisomerase this enzyme also has to decatenate newly replicated chromosomes.</text>
</comment>
<dbReference type="Gene3D" id="3.30.565.10">
    <property type="entry name" value="Histidine kinase-like ATPase, C-terminal domain"/>
    <property type="match status" value="1"/>
</dbReference>
<feature type="binding site" evidence="11">
    <location>
        <position position="497"/>
    </location>
    <ligand>
        <name>Mg(2+)</name>
        <dbReference type="ChEBI" id="CHEBI:18420"/>
        <label>2</label>
    </ligand>
</feature>
<dbReference type="NCBIfam" id="NF004189">
    <property type="entry name" value="PRK05644.1"/>
    <property type="match status" value="1"/>
</dbReference>
<dbReference type="NCBIfam" id="TIGR01059">
    <property type="entry name" value="gyrB"/>
    <property type="match status" value="1"/>
</dbReference>
<evidence type="ECO:0000256" key="8">
    <source>
        <dbReference type="ARBA" id="ARBA00023029"/>
    </source>
</evidence>
<dbReference type="PRINTS" id="PR01159">
    <property type="entry name" value="DNAGYRASEB"/>
</dbReference>
<dbReference type="NCBIfam" id="NF011501">
    <property type="entry name" value="PRK14939.1"/>
    <property type="match status" value="1"/>
</dbReference>
<protein>
    <recommendedName>
        <fullName evidence="11">DNA gyrase subunit B</fullName>
        <ecNumber evidence="11">5.6.2.2</ecNumber>
    </recommendedName>
</protein>
<keyword evidence="9" id="KW-0238">DNA-binding</keyword>
<dbReference type="InterPro" id="IPR036890">
    <property type="entry name" value="HATPase_C_sf"/>
</dbReference>
<dbReference type="SUPFAM" id="SSF55874">
    <property type="entry name" value="ATPase domain of HSP90 chaperone/DNA topoisomerase II/histidine kinase"/>
    <property type="match status" value="1"/>
</dbReference>
<dbReference type="EMBL" id="AP014523">
    <property type="protein sequence ID" value="BAO98116.1"/>
    <property type="molecule type" value="Genomic_DNA"/>
</dbReference>
<dbReference type="Pfam" id="PF01751">
    <property type="entry name" value="Toprim"/>
    <property type="match status" value="1"/>
</dbReference>
<dbReference type="CDD" id="cd03366">
    <property type="entry name" value="TOPRIM_TopoIIA_GyrB"/>
    <property type="match status" value="1"/>
</dbReference>
<dbReference type="Pfam" id="PF02518">
    <property type="entry name" value="HATPase_c"/>
    <property type="match status" value="1"/>
</dbReference>
<dbReference type="GO" id="GO:0006261">
    <property type="term" value="P:DNA-templated DNA replication"/>
    <property type="evidence" value="ECO:0007669"/>
    <property type="project" value="UniProtKB-UniRule"/>
</dbReference>
<comment type="subunit">
    <text evidence="11">Heterotetramer, composed of two GyrA and two GyrB chains. In the heterotetramer, GyrA contains the active site tyrosine that forms a transient covalent intermediate with DNA, while GyrB binds cofactors and catalyzes ATP hydrolysis.</text>
</comment>
<keyword evidence="6 11" id="KW-0067">ATP-binding</keyword>
<evidence type="ECO:0000256" key="4">
    <source>
        <dbReference type="ARBA" id="ARBA00022723"/>
    </source>
</evidence>
<feature type="binding site" evidence="11">
    <location>
        <position position="495"/>
    </location>
    <ligand>
        <name>Mg(2+)</name>
        <dbReference type="ChEBI" id="CHEBI:18420"/>
        <label>1</label>
        <note>catalytic</note>
    </ligand>
</feature>